<dbReference type="KEGG" id="rlc:K227x_29130"/>
<sequence>MNHDDAMNDDANSDDSGRPEGSADPNPPVRKDAVSPSKSSASLVGSRLGDYQVLRKLGRGGMADVYAARHLSLGRDVALKVLRSDYARDKDYVERFRREARAAAKLNHPNIVQVFDVGSSNNYHFIAQELIDGENLREALDRQGAMSPDEATRVLVDVASALEVAAEAGITHRDIKPENIMRSSRGALKVADFGLARLGGGAEGSHANLTQAGLTLGTPRYMSPEQIQGLVADARSDLYSLGVTMYHLLAGRPPFEADDPLALAVMHLHETPKPLDRARNRRDQDGNPDVPEWLIAVISRMLSKSPGDRFQSPSELLDAVRNEASSSTLPGFGIGTAAATIRLQRAADQARSVRTRKRLKLAIAILAPLICWGAAWAVLKQQPAKDLVSLLRPGVVPKGDSVQEQYFIAVNRNDEAGWESIGELFPPQDSSTHADYFAKSQIQLARLLVSQEMPLKAENVLKALLKDPQVNPAYRVLALVERCRLLEQQGADTDLDAAKQQLQAMVADVKTSSPTSLRLIQRVLPEAEQAHWEISSLGS</sequence>
<dbReference type="InterPro" id="IPR000719">
    <property type="entry name" value="Prot_kinase_dom"/>
</dbReference>
<dbReference type="FunFam" id="3.30.200.20:FF:000035">
    <property type="entry name" value="Serine/threonine protein kinase Stk1"/>
    <property type="match status" value="1"/>
</dbReference>
<dbReference type="Proteomes" id="UP000318538">
    <property type="component" value="Chromosome"/>
</dbReference>
<feature type="region of interest" description="Disordered" evidence="10">
    <location>
        <begin position="1"/>
        <end position="43"/>
    </location>
</feature>
<dbReference type="Gene3D" id="1.10.510.10">
    <property type="entry name" value="Transferase(Phosphotransferase) domain 1"/>
    <property type="match status" value="1"/>
</dbReference>
<feature type="domain" description="Protein kinase" evidence="11">
    <location>
        <begin position="51"/>
        <end position="321"/>
    </location>
</feature>
<accession>A0A517NBK8</accession>
<dbReference type="EMBL" id="CP036525">
    <property type="protein sequence ID" value="QDT04521.1"/>
    <property type="molecule type" value="Genomic_DNA"/>
</dbReference>
<keyword evidence="4 9" id="KW-0547">Nucleotide-binding</keyword>
<evidence type="ECO:0000256" key="4">
    <source>
        <dbReference type="ARBA" id="ARBA00022741"/>
    </source>
</evidence>
<dbReference type="InterPro" id="IPR017441">
    <property type="entry name" value="Protein_kinase_ATP_BS"/>
</dbReference>
<dbReference type="SUPFAM" id="SSF56112">
    <property type="entry name" value="Protein kinase-like (PK-like)"/>
    <property type="match status" value="1"/>
</dbReference>
<protein>
    <recommendedName>
        <fullName evidence="1">non-specific serine/threonine protein kinase</fullName>
        <ecNumber evidence="1">2.7.11.1</ecNumber>
    </recommendedName>
</protein>
<dbReference type="PROSITE" id="PS50011">
    <property type="entry name" value="PROTEIN_KINASE_DOM"/>
    <property type="match status" value="1"/>
</dbReference>
<reference evidence="12 13" key="1">
    <citation type="submission" date="2019-02" db="EMBL/GenBank/DDBJ databases">
        <title>Deep-cultivation of Planctomycetes and their phenomic and genomic characterization uncovers novel biology.</title>
        <authorList>
            <person name="Wiegand S."/>
            <person name="Jogler M."/>
            <person name="Boedeker C."/>
            <person name="Pinto D."/>
            <person name="Vollmers J."/>
            <person name="Rivas-Marin E."/>
            <person name="Kohn T."/>
            <person name="Peeters S.H."/>
            <person name="Heuer A."/>
            <person name="Rast P."/>
            <person name="Oberbeckmann S."/>
            <person name="Bunk B."/>
            <person name="Jeske O."/>
            <person name="Meyerdierks A."/>
            <person name="Storesund J.E."/>
            <person name="Kallscheuer N."/>
            <person name="Luecker S."/>
            <person name="Lage O.M."/>
            <person name="Pohl T."/>
            <person name="Merkel B.J."/>
            <person name="Hornburger P."/>
            <person name="Mueller R.-W."/>
            <person name="Bruemmer F."/>
            <person name="Labrenz M."/>
            <person name="Spormann A.M."/>
            <person name="Op den Camp H."/>
            <person name="Overmann J."/>
            <person name="Amann R."/>
            <person name="Jetten M.S.M."/>
            <person name="Mascher T."/>
            <person name="Medema M.H."/>
            <person name="Devos D.P."/>
            <person name="Kaster A.-K."/>
            <person name="Ovreas L."/>
            <person name="Rohde M."/>
            <person name="Galperin M.Y."/>
            <person name="Jogler C."/>
        </authorList>
    </citation>
    <scope>NUCLEOTIDE SEQUENCE [LARGE SCALE GENOMIC DNA]</scope>
    <source>
        <strain evidence="12 13">K22_7</strain>
    </source>
</reference>
<keyword evidence="3 12" id="KW-0808">Transferase</keyword>
<evidence type="ECO:0000313" key="12">
    <source>
        <dbReference type="EMBL" id="QDT04521.1"/>
    </source>
</evidence>
<evidence type="ECO:0000256" key="7">
    <source>
        <dbReference type="ARBA" id="ARBA00047899"/>
    </source>
</evidence>
<dbReference type="GO" id="GO:0004674">
    <property type="term" value="F:protein serine/threonine kinase activity"/>
    <property type="evidence" value="ECO:0007669"/>
    <property type="project" value="UniProtKB-KW"/>
</dbReference>
<keyword evidence="6 9" id="KW-0067">ATP-binding</keyword>
<dbReference type="PANTHER" id="PTHR43289">
    <property type="entry name" value="MITOGEN-ACTIVATED PROTEIN KINASE KINASE KINASE 20-RELATED"/>
    <property type="match status" value="1"/>
</dbReference>
<evidence type="ECO:0000256" key="9">
    <source>
        <dbReference type="PROSITE-ProRule" id="PRU10141"/>
    </source>
</evidence>
<evidence type="ECO:0000256" key="10">
    <source>
        <dbReference type="SAM" id="MobiDB-lite"/>
    </source>
</evidence>
<comment type="catalytic activity">
    <reaction evidence="8">
        <text>L-seryl-[protein] + ATP = O-phospho-L-seryl-[protein] + ADP + H(+)</text>
        <dbReference type="Rhea" id="RHEA:17989"/>
        <dbReference type="Rhea" id="RHEA-COMP:9863"/>
        <dbReference type="Rhea" id="RHEA-COMP:11604"/>
        <dbReference type="ChEBI" id="CHEBI:15378"/>
        <dbReference type="ChEBI" id="CHEBI:29999"/>
        <dbReference type="ChEBI" id="CHEBI:30616"/>
        <dbReference type="ChEBI" id="CHEBI:83421"/>
        <dbReference type="ChEBI" id="CHEBI:456216"/>
        <dbReference type="EC" id="2.7.11.1"/>
    </reaction>
</comment>
<dbReference type="SMART" id="SM00220">
    <property type="entry name" value="S_TKc"/>
    <property type="match status" value="1"/>
</dbReference>
<feature type="binding site" evidence="9">
    <location>
        <position position="80"/>
    </location>
    <ligand>
        <name>ATP</name>
        <dbReference type="ChEBI" id="CHEBI:30616"/>
    </ligand>
</feature>
<evidence type="ECO:0000259" key="11">
    <source>
        <dbReference type="PROSITE" id="PS50011"/>
    </source>
</evidence>
<dbReference type="InterPro" id="IPR011009">
    <property type="entry name" value="Kinase-like_dom_sf"/>
</dbReference>
<name>A0A517NBK8_9BACT</name>
<dbReference type="Pfam" id="PF00069">
    <property type="entry name" value="Pkinase"/>
    <property type="match status" value="1"/>
</dbReference>
<evidence type="ECO:0000256" key="1">
    <source>
        <dbReference type="ARBA" id="ARBA00012513"/>
    </source>
</evidence>
<evidence type="ECO:0000256" key="2">
    <source>
        <dbReference type="ARBA" id="ARBA00022527"/>
    </source>
</evidence>
<dbReference type="Gene3D" id="3.30.200.20">
    <property type="entry name" value="Phosphorylase Kinase, domain 1"/>
    <property type="match status" value="1"/>
</dbReference>
<keyword evidence="13" id="KW-1185">Reference proteome</keyword>
<evidence type="ECO:0000256" key="3">
    <source>
        <dbReference type="ARBA" id="ARBA00022679"/>
    </source>
</evidence>
<dbReference type="GO" id="GO:0106310">
    <property type="term" value="F:protein serine kinase activity"/>
    <property type="evidence" value="ECO:0007669"/>
    <property type="project" value="RHEA"/>
</dbReference>
<evidence type="ECO:0000256" key="8">
    <source>
        <dbReference type="ARBA" id="ARBA00048679"/>
    </source>
</evidence>
<dbReference type="PROSITE" id="PS00107">
    <property type="entry name" value="PROTEIN_KINASE_ATP"/>
    <property type="match status" value="1"/>
</dbReference>
<evidence type="ECO:0000256" key="5">
    <source>
        <dbReference type="ARBA" id="ARBA00022777"/>
    </source>
</evidence>
<proteinExistence type="predicted"/>
<dbReference type="FunFam" id="1.10.510.10:FF:000021">
    <property type="entry name" value="Serine/threonine protein kinase"/>
    <property type="match status" value="1"/>
</dbReference>
<comment type="catalytic activity">
    <reaction evidence="7">
        <text>L-threonyl-[protein] + ATP = O-phospho-L-threonyl-[protein] + ADP + H(+)</text>
        <dbReference type="Rhea" id="RHEA:46608"/>
        <dbReference type="Rhea" id="RHEA-COMP:11060"/>
        <dbReference type="Rhea" id="RHEA-COMP:11605"/>
        <dbReference type="ChEBI" id="CHEBI:15378"/>
        <dbReference type="ChEBI" id="CHEBI:30013"/>
        <dbReference type="ChEBI" id="CHEBI:30616"/>
        <dbReference type="ChEBI" id="CHEBI:61977"/>
        <dbReference type="ChEBI" id="CHEBI:456216"/>
        <dbReference type="EC" id="2.7.11.1"/>
    </reaction>
</comment>
<keyword evidence="5 12" id="KW-0418">Kinase</keyword>
<dbReference type="CDD" id="cd14014">
    <property type="entry name" value="STKc_PknB_like"/>
    <property type="match status" value="1"/>
</dbReference>
<dbReference type="EC" id="2.7.11.1" evidence="1"/>
<dbReference type="GO" id="GO:0005524">
    <property type="term" value="F:ATP binding"/>
    <property type="evidence" value="ECO:0007669"/>
    <property type="project" value="UniProtKB-UniRule"/>
</dbReference>
<evidence type="ECO:0000313" key="13">
    <source>
        <dbReference type="Proteomes" id="UP000318538"/>
    </source>
</evidence>
<dbReference type="PANTHER" id="PTHR43289:SF6">
    <property type="entry name" value="SERINE_THREONINE-PROTEIN KINASE NEKL-3"/>
    <property type="match status" value="1"/>
</dbReference>
<evidence type="ECO:0000256" key="6">
    <source>
        <dbReference type="ARBA" id="ARBA00022840"/>
    </source>
</evidence>
<keyword evidence="2" id="KW-0723">Serine/threonine-protein kinase</keyword>
<dbReference type="AlphaFoldDB" id="A0A517NBK8"/>
<gene>
    <name evidence="12" type="primary">pknB_6</name>
    <name evidence="12" type="ORF">K227x_29130</name>
</gene>
<organism evidence="12 13">
    <name type="scientific">Rubripirellula lacrimiformis</name>
    <dbReference type="NCBI Taxonomy" id="1930273"/>
    <lineage>
        <taxon>Bacteria</taxon>
        <taxon>Pseudomonadati</taxon>
        <taxon>Planctomycetota</taxon>
        <taxon>Planctomycetia</taxon>
        <taxon>Pirellulales</taxon>
        <taxon>Pirellulaceae</taxon>
        <taxon>Rubripirellula</taxon>
    </lineage>
</organism>